<protein>
    <submittedName>
        <fullName evidence="1">Uncharacterized protein</fullName>
    </submittedName>
</protein>
<dbReference type="Proteomes" id="UP000004070">
    <property type="component" value="Unassembled WGS sequence"/>
</dbReference>
<dbReference type="InterPro" id="IPR011067">
    <property type="entry name" value="Plasmid_toxin/cell-grow_inhib"/>
</dbReference>
<accession>B9CME1</accession>
<dbReference type="eggNOG" id="ENOG50331EU">
    <property type="taxonomic scope" value="Bacteria"/>
</dbReference>
<reference evidence="1 2" key="1">
    <citation type="submission" date="2009-01" db="EMBL/GenBank/DDBJ databases">
        <authorList>
            <person name="Madupu R."/>
            <person name="Sebastian Y."/>
            <person name="Durkin A.S."/>
            <person name="Torralba M."/>
            <person name="Methe B."/>
            <person name="Sutton G.G."/>
            <person name="Strausberg R.L."/>
            <person name="Nelson K.E."/>
        </authorList>
    </citation>
    <scope>NUCLEOTIDE SEQUENCE [LARGE SCALE GENOMIC DNA]</scope>
    <source>
        <strain evidence="1 2">ATCC 49626</strain>
    </source>
</reference>
<gene>
    <name evidence="1" type="ORF">ATORI0001_1482</name>
</gene>
<sequence length="72" mass="7924">MMVTSATNKLHLEHDYLIRNWKEAGLDKASIARVDRIVEIPPGYLGTAGYIGTLSKNDIAAITIILNKIVSE</sequence>
<dbReference type="EMBL" id="ACFE01000002">
    <property type="protein sequence ID" value="EEE17609.1"/>
    <property type="molecule type" value="Genomic_DNA"/>
</dbReference>
<proteinExistence type="predicted"/>
<comment type="caution">
    <text evidence="1">The sequence shown here is derived from an EMBL/GenBank/DDBJ whole genome shotgun (WGS) entry which is preliminary data.</text>
</comment>
<dbReference type="AlphaFoldDB" id="B9CME1"/>
<dbReference type="SUPFAM" id="SSF50118">
    <property type="entry name" value="Cell growth inhibitor/plasmid maintenance toxic component"/>
    <property type="match status" value="1"/>
</dbReference>
<dbReference type="Gene3D" id="2.30.30.110">
    <property type="match status" value="1"/>
</dbReference>
<evidence type="ECO:0000313" key="1">
    <source>
        <dbReference type="EMBL" id="EEE17609.1"/>
    </source>
</evidence>
<evidence type="ECO:0000313" key="2">
    <source>
        <dbReference type="Proteomes" id="UP000004070"/>
    </source>
</evidence>
<name>B9CME1_LANR4</name>
<organism evidence="1 2">
    <name type="scientific">Lancefieldella rimae (strain ATCC 49626 / DSM 7090 / CCUG 31168 / NBRC 15546 / VPI D140H-11A)</name>
    <name type="common">Atopobium rimae</name>
    <dbReference type="NCBI Taxonomy" id="553184"/>
    <lineage>
        <taxon>Bacteria</taxon>
        <taxon>Bacillati</taxon>
        <taxon>Actinomycetota</taxon>
        <taxon>Coriobacteriia</taxon>
        <taxon>Coriobacteriales</taxon>
        <taxon>Atopobiaceae</taxon>
        <taxon>Lancefieldella</taxon>
    </lineage>
</organism>